<dbReference type="InterPro" id="IPR027417">
    <property type="entry name" value="P-loop_NTPase"/>
</dbReference>
<proteinExistence type="predicted"/>
<dbReference type="Gene3D" id="3.40.50.300">
    <property type="entry name" value="P-loop containing nucleotide triphosphate hydrolases"/>
    <property type="match status" value="1"/>
</dbReference>
<reference evidence="1" key="1">
    <citation type="submission" date="2020-03" db="EMBL/GenBank/DDBJ databases">
        <title>The deep terrestrial virosphere.</title>
        <authorList>
            <person name="Holmfeldt K."/>
            <person name="Nilsson E."/>
            <person name="Simone D."/>
            <person name="Lopez-Fernandez M."/>
            <person name="Wu X."/>
            <person name="de Brujin I."/>
            <person name="Lundin D."/>
            <person name="Andersson A."/>
            <person name="Bertilsson S."/>
            <person name="Dopson M."/>
        </authorList>
    </citation>
    <scope>NUCLEOTIDE SEQUENCE</scope>
    <source>
        <strain evidence="1">MM415B01629</strain>
    </source>
</reference>
<dbReference type="EMBL" id="MT141277">
    <property type="protein sequence ID" value="QJA57513.1"/>
    <property type="molecule type" value="Genomic_DNA"/>
</dbReference>
<gene>
    <name evidence="1" type="ORF">MM415B01629_0015</name>
</gene>
<accession>A0A6M3IJG7</accession>
<dbReference type="AlphaFoldDB" id="A0A6M3IJG7"/>
<organism evidence="1">
    <name type="scientific">viral metagenome</name>
    <dbReference type="NCBI Taxonomy" id="1070528"/>
    <lineage>
        <taxon>unclassified sequences</taxon>
        <taxon>metagenomes</taxon>
        <taxon>organismal metagenomes</taxon>
    </lineage>
</organism>
<sequence>MNAQSTLDGLESLSDREFRETCKIAIQEEPINLVEGEFLSIKTKDGRLIGLKLNSTQRKLLDRIKERREAHLPIRMWLLKYRQGGISTECEALIYSRTSQKPNRNALIMADEKDKSEYLFQMSKLYQEELERHSPHLPPKLKKSNSKSLEFEDMHSQIIIETAENIDAARAFTYQDVHLSECAYFKNLRAVLDALNQSVPDHWDTMILGETTANGMNDFYIEWCRAIEGKTDWIPLFFAWFEMVEYSLPLQNDKFYPLDGVNFSAETSLATFEKEEQELKATFNLSDEQLNWRRWCIVNKCQGSLFTFMREYPATWQEAFATSGAMFFDQRGLAKQIKKRPVAIGELFFQNLQWEFRDLPHGRIEIFEKPDTSEQYLIAGDASEGIDADESAILVLNKRLNTTAAIVVGQHAPEELAALEIALGNFYNIAMIAQENKGYGYQVNQLVNAKYGNVYHKIINKDGIDTPTDELGFNTNSVTRPQMLAMLAEEIKVNSTSLYSEKLILECQTFVIKRDKDGNVTKIEAQDGVQDGKKLYQDGLVICRAIASLVRNQYPYKAVLSGNSLHDKQRAFISGHKSYSGYQS</sequence>
<evidence type="ECO:0000313" key="1">
    <source>
        <dbReference type="EMBL" id="QJA57513.1"/>
    </source>
</evidence>
<protein>
    <submittedName>
        <fullName evidence="1">Putative terminase</fullName>
    </submittedName>
</protein>
<dbReference type="Gene3D" id="3.30.420.240">
    <property type="match status" value="1"/>
</dbReference>
<name>A0A6M3IJG7_9ZZZZ</name>